<dbReference type="InterPro" id="IPR032466">
    <property type="entry name" value="Metal_Hydrolase"/>
</dbReference>
<evidence type="ECO:0000313" key="9">
    <source>
        <dbReference type="EMBL" id="MSS77867.1"/>
    </source>
</evidence>
<dbReference type="RefSeq" id="WP_154540439.1">
    <property type="nucleotide sequence ID" value="NZ_VULQ01000005.1"/>
</dbReference>
<dbReference type="InterPro" id="IPR011059">
    <property type="entry name" value="Metal-dep_hydrolase_composite"/>
</dbReference>
<dbReference type="InterPro" id="IPR006679">
    <property type="entry name" value="Adenine_deam"/>
</dbReference>
<dbReference type="Pfam" id="PF13382">
    <property type="entry name" value="Adenine_deam_C"/>
    <property type="match status" value="1"/>
</dbReference>
<dbReference type="GO" id="GO:0000034">
    <property type="term" value="F:adenine deaminase activity"/>
    <property type="evidence" value="ECO:0007669"/>
    <property type="project" value="UniProtKB-UniRule"/>
</dbReference>
<evidence type="ECO:0000259" key="7">
    <source>
        <dbReference type="Pfam" id="PF01979"/>
    </source>
</evidence>
<comment type="caution">
    <text evidence="9">The sequence shown here is derived from an EMBL/GenBank/DDBJ whole genome shotgun (WGS) entry which is preliminary data.</text>
</comment>
<name>A0A6N7VVK5_9FIRM</name>
<dbReference type="Gene3D" id="2.30.40.10">
    <property type="entry name" value="Urease, subunit C, domain 1"/>
    <property type="match status" value="1"/>
</dbReference>
<keyword evidence="10" id="KW-1185">Reference proteome</keyword>
<evidence type="ECO:0000313" key="10">
    <source>
        <dbReference type="Proteomes" id="UP000441925"/>
    </source>
</evidence>
<dbReference type="PANTHER" id="PTHR11113:SF2">
    <property type="entry name" value="ADENINE DEAMINASE"/>
    <property type="match status" value="1"/>
</dbReference>
<evidence type="ECO:0000256" key="5">
    <source>
        <dbReference type="ARBA" id="ARBA00047720"/>
    </source>
</evidence>
<feature type="domain" description="Amidohydrolase-related" evidence="7">
    <location>
        <begin position="71"/>
        <end position="356"/>
    </location>
</feature>
<sequence length="585" mass="65315">MRSKDEIIKNIKVGLGKEDCDLVLNNVKLINVYSKEILETNIYINNKRIVSIDPNTNLHARKEIDCKKMYAYPGLIDSHMHFESTMLSPEALANLIVPFGVTSIFSDMMEIANVAGEKGIEEMLISSKNLPYHMFVEVSSCVPAAPGLETTGDIIDVGSMDRLMQKNESLSMGEIDPAKILSINEDYIQMISNTIKRRKIVNGHAIGRLDHDLNIYASAGILDDHECVTKEEMIQRLRVGMSVFIREGSSERNLDTMIRAILNHNLPIENFMFCTDDKHVDDTLEEGHINYNVKRSIELGMDMIDAIKIASVNAAKHFRIEDEIGSISPGRLADIVISKDLSQKYPDMVFYEGDLVAENGKMLRKIEKREYPAWIKDTVKLLNPIDFKSFSIKSNRENKTMVRVIDLIKDQIINNILIQELDVKKGEIQNNLARDIIKIAVIERYGKNGNIGLGFVHGMGLKKGALAYSMSHDNHNIVVVGENDYDMAKAVNHIEKINGGIAISLDGEIIGEMKLPIGGLMSEKGVEEVESEISALNKIAKDLGCDLKSPFMTLSFIALPVVPKLGLTDLGLVDVLAYKIIDLEV</sequence>
<accession>A0A6N7VVK5</accession>
<organism evidence="9 10">
    <name type="scientific">Anaerococcus porci</name>
    <dbReference type="NCBI Taxonomy" id="2652269"/>
    <lineage>
        <taxon>Bacteria</taxon>
        <taxon>Bacillati</taxon>
        <taxon>Bacillota</taxon>
        <taxon>Tissierellia</taxon>
        <taxon>Tissierellales</taxon>
        <taxon>Peptoniphilaceae</taxon>
        <taxon>Anaerococcus</taxon>
    </lineage>
</organism>
<evidence type="ECO:0000256" key="3">
    <source>
        <dbReference type="ARBA" id="ARBA00022801"/>
    </source>
</evidence>
<comment type="cofactor">
    <cofactor evidence="6">
        <name>Mn(2+)</name>
        <dbReference type="ChEBI" id="CHEBI:29035"/>
    </cofactor>
</comment>
<dbReference type="SUPFAM" id="SSF51338">
    <property type="entry name" value="Composite domain of metallo-dependent hydrolases"/>
    <property type="match status" value="1"/>
</dbReference>
<dbReference type="Pfam" id="PF01979">
    <property type="entry name" value="Amidohydro_1"/>
    <property type="match status" value="1"/>
</dbReference>
<evidence type="ECO:0000256" key="4">
    <source>
        <dbReference type="ARBA" id="ARBA00023211"/>
    </source>
</evidence>
<proteinExistence type="inferred from homology"/>
<comment type="catalytic activity">
    <reaction evidence="5 6">
        <text>adenine + H2O + H(+) = hypoxanthine + NH4(+)</text>
        <dbReference type="Rhea" id="RHEA:23688"/>
        <dbReference type="ChEBI" id="CHEBI:15377"/>
        <dbReference type="ChEBI" id="CHEBI:15378"/>
        <dbReference type="ChEBI" id="CHEBI:16708"/>
        <dbReference type="ChEBI" id="CHEBI:17368"/>
        <dbReference type="ChEBI" id="CHEBI:28938"/>
        <dbReference type="EC" id="3.5.4.2"/>
    </reaction>
</comment>
<evidence type="ECO:0000259" key="8">
    <source>
        <dbReference type="Pfam" id="PF13382"/>
    </source>
</evidence>
<dbReference type="GO" id="GO:0006146">
    <property type="term" value="P:adenine catabolic process"/>
    <property type="evidence" value="ECO:0007669"/>
    <property type="project" value="InterPro"/>
</dbReference>
<dbReference type="AlphaFoldDB" id="A0A6N7VVK5"/>
<evidence type="ECO:0000256" key="6">
    <source>
        <dbReference type="HAMAP-Rule" id="MF_01518"/>
    </source>
</evidence>
<comment type="similarity">
    <text evidence="1 6">Belongs to the metallo-dependent hydrolases superfamily. Adenine deaminase family.</text>
</comment>
<gene>
    <name evidence="6 9" type="primary">ade</name>
    <name evidence="9" type="ORF">FYJ26_05465</name>
</gene>
<dbReference type="Proteomes" id="UP000441925">
    <property type="component" value="Unassembled WGS sequence"/>
</dbReference>
<feature type="domain" description="Adenine deaminase C-terminal" evidence="8">
    <location>
        <begin position="412"/>
        <end position="576"/>
    </location>
</feature>
<dbReference type="SUPFAM" id="SSF51556">
    <property type="entry name" value="Metallo-dependent hydrolases"/>
    <property type="match status" value="1"/>
</dbReference>
<dbReference type="InterPro" id="IPR026912">
    <property type="entry name" value="Adenine_deam_C"/>
</dbReference>
<dbReference type="EC" id="3.5.4.2" evidence="2 6"/>
<dbReference type="PANTHER" id="PTHR11113">
    <property type="entry name" value="N-ACETYLGLUCOSAMINE-6-PHOSPHATE DEACETYLASE"/>
    <property type="match status" value="1"/>
</dbReference>
<evidence type="ECO:0000256" key="1">
    <source>
        <dbReference type="ARBA" id="ARBA00006773"/>
    </source>
</evidence>
<dbReference type="EMBL" id="VULQ01000005">
    <property type="protein sequence ID" value="MSS77867.1"/>
    <property type="molecule type" value="Genomic_DNA"/>
</dbReference>
<dbReference type="HAMAP" id="MF_01518">
    <property type="entry name" value="Adenine_deamin"/>
    <property type="match status" value="1"/>
</dbReference>
<dbReference type="NCBIfam" id="TIGR01178">
    <property type="entry name" value="ade"/>
    <property type="match status" value="1"/>
</dbReference>
<reference evidence="9 10" key="1">
    <citation type="submission" date="2019-08" db="EMBL/GenBank/DDBJ databases">
        <title>In-depth cultivation of the pig gut microbiome towards novel bacterial diversity and tailored functional studies.</title>
        <authorList>
            <person name="Wylensek D."/>
            <person name="Hitch T.C.A."/>
            <person name="Clavel T."/>
        </authorList>
    </citation>
    <scope>NUCLEOTIDE SEQUENCE [LARGE SCALE GENOMIC DNA]</scope>
    <source>
        <strain evidence="9 10">WCA-380-WT-2B</strain>
    </source>
</reference>
<dbReference type="InterPro" id="IPR006680">
    <property type="entry name" value="Amidohydro-rel"/>
</dbReference>
<keyword evidence="3 6" id="KW-0378">Hydrolase</keyword>
<evidence type="ECO:0000256" key="2">
    <source>
        <dbReference type="ARBA" id="ARBA00012782"/>
    </source>
</evidence>
<keyword evidence="4 6" id="KW-0464">Manganese</keyword>
<protein>
    <recommendedName>
        <fullName evidence="2 6">Adenine deaminase</fullName>
        <shortName evidence="6">Adenase</shortName>
        <shortName evidence="6">Adenine aminase</shortName>
        <ecNumber evidence="2 6">3.5.4.2</ecNumber>
    </recommendedName>
</protein>
<dbReference type="Gene3D" id="3.20.20.140">
    <property type="entry name" value="Metal-dependent hydrolases"/>
    <property type="match status" value="1"/>
</dbReference>